<sequence length="352" mass="39619">MTTTIPRIPSSSSSSLVAVATTTTTKTLSFEKKKKKIKKSIFRSSFNKRSCCSCYETHSSSSSLSAASTAREKKNEDDRKRNNNKTISRREGVLKTGAIVMMSTQAQLVFLDATNDKNNNNFAARAQEDKEENNKMKENYDAYSRTYDDLDGNKRVVETLGIDQLRTKMFERVKGDVLELAVGTGLNLPYYKRVKSLTAIDLSPGMLEKAEEKFRELEKRDIEDNSDDRKNTNVKFEIANVESLPYEDETFDYVVDTFSMCVFEKPDAALREAKRVLKKGGKLLLFEHSRAKKNALLSTYQSATSGMVKKMAKGCDWSQDVERLVGEAGFTKVTWGPFEEAGGLLEALEVQK</sequence>
<keyword evidence="4" id="KW-0808">Transferase</keyword>
<proteinExistence type="predicted"/>
<dbReference type="PANTHER" id="PTHR45036:SF1">
    <property type="entry name" value="METHYLTRANSFERASE LIKE 7A"/>
    <property type="match status" value="1"/>
</dbReference>
<dbReference type="InterPro" id="IPR013216">
    <property type="entry name" value="Methyltransf_11"/>
</dbReference>
<dbReference type="CDD" id="cd02440">
    <property type="entry name" value="AdoMet_MTases"/>
    <property type="match status" value="1"/>
</dbReference>
<dbReference type="EMBL" id="FO082273">
    <property type="protein sequence ID" value="CCO17367.1"/>
    <property type="molecule type" value="Genomic_DNA"/>
</dbReference>
<dbReference type="eggNOG" id="KOG4300">
    <property type="taxonomic scope" value="Eukaryota"/>
</dbReference>
<dbReference type="InterPro" id="IPR052356">
    <property type="entry name" value="Thiol_S-MT"/>
</dbReference>
<feature type="region of interest" description="Disordered" evidence="2">
    <location>
        <begin position="56"/>
        <end position="90"/>
    </location>
</feature>
<feature type="coiled-coil region" evidence="1">
    <location>
        <begin position="119"/>
        <end position="153"/>
    </location>
</feature>
<dbReference type="OrthoDB" id="416496at2759"/>
<dbReference type="AlphaFoldDB" id="K8EGV6"/>
<evidence type="ECO:0000256" key="1">
    <source>
        <dbReference type="SAM" id="Coils"/>
    </source>
</evidence>
<name>K8EGV6_9CHLO</name>
<dbReference type="RefSeq" id="XP_007512767.1">
    <property type="nucleotide sequence ID" value="XM_007512705.1"/>
</dbReference>
<dbReference type="Pfam" id="PF08241">
    <property type="entry name" value="Methyltransf_11"/>
    <property type="match status" value="1"/>
</dbReference>
<dbReference type="PANTHER" id="PTHR45036">
    <property type="entry name" value="METHYLTRANSFERASE LIKE 7B"/>
    <property type="match status" value="1"/>
</dbReference>
<keyword evidence="1" id="KW-0175">Coiled coil</keyword>
<dbReference type="STRING" id="41875.K8EGV6"/>
<keyword evidence="4" id="KW-0489">Methyltransferase</keyword>
<feature type="domain" description="Methyltransferase type 11" evidence="3">
    <location>
        <begin position="178"/>
        <end position="284"/>
    </location>
</feature>
<dbReference type="GeneID" id="19015447"/>
<feature type="compositionally biased region" description="Basic and acidic residues" evidence="2">
    <location>
        <begin position="70"/>
        <end position="81"/>
    </location>
</feature>
<dbReference type="KEGG" id="bpg:Bathy06g04660"/>
<reference evidence="4 5" key="1">
    <citation type="submission" date="2011-10" db="EMBL/GenBank/DDBJ databases">
        <authorList>
            <person name="Genoscope - CEA"/>
        </authorList>
    </citation>
    <scope>NUCLEOTIDE SEQUENCE [LARGE SCALE GENOMIC DNA]</scope>
    <source>
        <strain evidence="4 5">RCC 1105</strain>
    </source>
</reference>
<accession>K8EGV6</accession>
<dbReference type="SUPFAM" id="SSF53335">
    <property type="entry name" value="S-adenosyl-L-methionine-dependent methyltransferases"/>
    <property type="match status" value="1"/>
</dbReference>
<dbReference type="InterPro" id="IPR029063">
    <property type="entry name" value="SAM-dependent_MTases_sf"/>
</dbReference>
<dbReference type="GO" id="GO:0032259">
    <property type="term" value="P:methylation"/>
    <property type="evidence" value="ECO:0007669"/>
    <property type="project" value="UniProtKB-KW"/>
</dbReference>
<keyword evidence="5" id="KW-1185">Reference proteome</keyword>
<dbReference type="GO" id="GO:0008757">
    <property type="term" value="F:S-adenosylmethionine-dependent methyltransferase activity"/>
    <property type="evidence" value="ECO:0007669"/>
    <property type="project" value="InterPro"/>
</dbReference>
<evidence type="ECO:0000256" key="2">
    <source>
        <dbReference type="SAM" id="MobiDB-lite"/>
    </source>
</evidence>
<dbReference type="Proteomes" id="UP000198341">
    <property type="component" value="Chromosome 6"/>
</dbReference>
<gene>
    <name evidence="4" type="ORF">Bathy06g04660</name>
</gene>
<evidence type="ECO:0000313" key="4">
    <source>
        <dbReference type="EMBL" id="CCO17367.1"/>
    </source>
</evidence>
<protein>
    <submittedName>
        <fullName evidence="4">Methyltransferase type 11</fullName>
    </submittedName>
</protein>
<evidence type="ECO:0000259" key="3">
    <source>
        <dbReference type="Pfam" id="PF08241"/>
    </source>
</evidence>
<evidence type="ECO:0000313" key="5">
    <source>
        <dbReference type="Proteomes" id="UP000198341"/>
    </source>
</evidence>
<dbReference type="Gene3D" id="3.40.50.150">
    <property type="entry name" value="Vaccinia Virus protein VP39"/>
    <property type="match status" value="1"/>
</dbReference>
<feature type="compositionally biased region" description="Low complexity" evidence="2">
    <location>
        <begin position="56"/>
        <end position="69"/>
    </location>
</feature>
<organism evidence="4 5">
    <name type="scientific">Bathycoccus prasinos</name>
    <dbReference type="NCBI Taxonomy" id="41875"/>
    <lineage>
        <taxon>Eukaryota</taxon>
        <taxon>Viridiplantae</taxon>
        <taxon>Chlorophyta</taxon>
        <taxon>Mamiellophyceae</taxon>
        <taxon>Mamiellales</taxon>
        <taxon>Bathycoccaceae</taxon>
        <taxon>Bathycoccus</taxon>
    </lineage>
</organism>